<dbReference type="EMBL" id="JAHIBW010000010">
    <property type="protein sequence ID" value="KAG7307162.1"/>
    <property type="molecule type" value="Genomic_DNA"/>
</dbReference>
<organism evidence="2 3">
    <name type="scientific">Plutella xylostella</name>
    <name type="common">Diamondback moth</name>
    <name type="synonym">Plutella maculipennis</name>
    <dbReference type="NCBI Taxonomy" id="51655"/>
    <lineage>
        <taxon>Eukaryota</taxon>
        <taxon>Metazoa</taxon>
        <taxon>Ecdysozoa</taxon>
        <taxon>Arthropoda</taxon>
        <taxon>Hexapoda</taxon>
        <taxon>Insecta</taxon>
        <taxon>Pterygota</taxon>
        <taxon>Neoptera</taxon>
        <taxon>Endopterygota</taxon>
        <taxon>Lepidoptera</taxon>
        <taxon>Glossata</taxon>
        <taxon>Ditrysia</taxon>
        <taxon>Yponomeutoidea</taxon>
        <taxon>Plutellidae</taxon>
        <taxon>Plutella</taxon>
    </lineage>
</organism>
<evidence type="ECO:0000256" key="1">
    <source>
        <dbReference type="SAM" id="MobiDB-lite"/>
    </source>
</evidence>
<feature type="region of interest" description="Disordered" evidence="1">
    <location>
        <begin position="1"/>
        <end position="80"/>
    </location>
</feature>
<comment type="caution">
    <text evidence="2">The sequence shown here is derived from an EMBL/GenBank/DDBJ whole genome shotgun (WGS) entry which is preliminary data.</text>
</comment>
<feature type="compositionally biased region" description="Low complexity" evidence="1">
    <location>
        <begin position="15"/>
        <end position="28"/>
    </location>
</feature>
<gene>
    <name evidence="2" type="ORF">JYU34_007312</name>
</gene>
<dbReference type="Proteomes" id="UP000823941">
    <property type="component" value="Chromosome 10"/>
</dbReference>
<protein>
    <submittedName>
        <fullName evidence="2">Uncharacterized protein</fullName>
    </submittedName>
</protein>
<accession>A0ABQ7QQ63</accession>
<evidence type="ECO:0000313" key="3">
    <source>
        <dbReference type="Proteomes" id="UP000823941"/>
    </source>
</evidence>
<proteinExistence type="predicted"/>
<evidence type="ECO:0000313" key="2">
    <source>
        <dbReference type="EMBL" id="KAG7307162.1"/>
    </source>
</evidence>
<keyword evidence="3" id="KW-1185">Reference proteome</keyword>
<reference evidence="2 3" key="1">
    <citation type="submission" date="2021-06" db="EMBL/GenBank/DDBJ databases">
        <title>A haploid diamondback moth (Plutella xylostella L.) genome assembly resolves 31 chromosomes and identifies a diamide resistance mutation.</title>
        <authorList>
            <person name="Ward C.M."/>
            <person name="Perry K.D."/>
            <person name="Baker G."/>
            <person name="Powis K."/>
            <person name="Heckel D.G."/>
            <person name="Baxter S.W."/>
        </authorList>
    </citation>
    <scope>NUCLEOTIDE SEQUENCE [LARGE SCALE GENOMIC DNA]</scope>
    <source>
        <strain evidence="2 3">LV</strain>
        <tissue evidence="2">Single pupa</tissue>
    </source>
</reference>
<feature type="compositionally biased region" description="Gly residues" evidence="1">
    <location>
        <begin position="1"/>
        <end position="14"/>
    </location>
</feature>
<name>A0ABQ7QQ63_PLUXY</name>
<sequence>MRGAGGAGRAGRAGRGAPAAWRGAPRRASLVPVVGSEVSDSGSRPRRAAARSRSAPPPPAPTMDTQSQDAASPAELPNDPGKMFVGGLSWQTSPELCNKLHEMLLYPLPCRGAEKVNR</sequence>